<protein>
    <submittedName>
        <fullName evidence="3">CSON000218 protein</fullName>
    </submittedName>
</protein>
<organism evidence="3">
    <name type="scientific">Culicoides sonorensis</name>
    <name type="common">Biting midge</name>
    <dbReference type="NCBI Taxonomy" id="179676"/>
    <lineage>
        <taxon>Eukaryota</taxon>
        <taxon>Metazoa</taxon>
        <taxon>Ecdysozoa</taxon>
        <taxon>Arthropoda</taxon>
        <taxon>Hexapoda</taxon>
        <taxon>Insecta</taxon>
        <taxon>Pterygota</taxon>
        <taxon>Neoptera</taxon>
        <taxon>Endopterygota</taxon>
        <taxon>Diptera</taxon>
        <taxon>Nematocera</taxon>
        <taxon>Chironomoidea</taxon>
        <taxon>Ceratopogonidae</taxon>
        <taxon>Ceratopogoninae</taxon>
        <taxon>Culicoides</taxon>
        <taxon>Monoculicoides</taxon>
    </lineage>
</organism>
<keyword evidence="1" id="KW-0472">Membrane</keyword>
<keyword evidence="1" id="KW-1133">Transmembrane helix</keyword>
<evidence type="ECO:0000256" key="1">
    <source>
        <dbReference type="SAM" id="Phobius"/>
    </source>
</evidence>
<reference evidence="3" key="1">
    <citation type="submission" date="2018-04" db="EMBL/GenBank/DDBJ databases">
        <authorList>
            <person name="Go L.Y."/>
            <person name="Mitchell J.A."/>
        </authorList>
    </citation>
    <scope>NUCLEOTIDE SEQUENCE</scope>
    <source>
        <tissue evidence="3">Whole organism</tissue>
    </source>
</reference>
<dbReference type="EMBL" id="UFQT01000102">
    <property type="protein sequence ID" value="SSX20004.1"/>
    <property type="molecule type" value="Genomic_DNA"/>
</dbReference>
<name>A0A336K3R4_CULSO</name>
<dbReference type="VEuPathDB" id="VectorBase:CSON000218"/>
<sequence>MKLIISWILWTLLLIIGPCHAIVYKSVFNLTEYYMMPAQYKMDDYTKCMIESDDAMWCATYTIIKPNRSNHIWNIIERYSNDSKRHFRHDLLQTGVCLKWCLDRLKNYDNETLKSLYVEPFEFGTQYHVDFTLYYNATQYKEKYDYYVSICKNLELMEEYGLQAHAGITYCYTDLEDKSPDVYDWAFLVVIVIIIGILAAATLFDISLNKSCTKTHFEESVDKYSNEIKFLLV</sequence>
<proteinExistence type="predicted"/>
<dbReference type="AlphaFoldDB" id="A0A336K3R4"/>
<gene>
    <name evidence="3" type="primary">CSON000218</name>
</gene>
<feature type="transmembrane region" description="Helical" evidence="1">
    <location>
        <begin position="185"/>
        <end position="204"/>
    </location>
</feature>
<reference evidence="4" key="2">
    <citation type="submission" date="2018-07" db="EMBL/GenBank/DDBJ databases">
        <authorList>
            <person name="Quirk P.G."/>
            <person name="Krulwich T.A."/>
        </authorList>
    </citation>
    <scope>NUCLEOTIDE SEQUENCE</scope>
</reference>
<accession>A0A336K3R4</accession>
<keyword evidence="2" id="KW-0732">Signal</keyword>
<keyword evidence="1" id="KW-0812">Transmembrane</keyword>
<evidence type="ECO:0000313" key="3">
    <source>
        <dbReference type="EMBL" id="SSW99624.1"/>
    </source>
</evidence>
<dbReference type="OMA" id="CKNLELM"/>
<evidence type="ECO:0000313" key="4">
    <source>
        <dbReference type="EMBL" id="SSX20004.1"/>
    </source>
</evidence>
<evidence type="ECO:0000256" key="2">
    <source>
        <dbReference type="SAM" id="SignalP"/>
    </source>
</evidence>
<feature type="signal peptide" evidence="2">
    <location>
        <begin position="1"/>
        <end position="21"/>
    </location>
</feature>
<dbReference type="EMBL" id="UFQS01000102">
    <property type="protein sequence ID" value="SSW99624.1"/>
    <property type="molecule type" value="Genomic_DNA"/>
</dbReference>
<feature type="chain" id="PRO_5036062002" evidence="2">
    <location>
        <begin position="22"/>
        <end position="233"/>
    </location>
</feature>